<name>A0A2S4PNW3_9PEZI</name>
<feature type="transmembrane region" description="Helical" evidence="1">
    <location>
        <begin position="101"/>
        <end position="121"/>
    </location>
</feature>
<keyword evidence="1" id="KW-1133">Transmembrane helix</keyword>
<feature type="transmembrane region" description="Helical" evidence="1">
    <location>
        <begin position="69"/>
        <end position="95"/>
    </location>
</feature>
<dbReference type="OrthoDB" id="3537340at2759"/>
<dbReference type="EMBL" id="PEDP01001395">
    <property type="protein sequence ID" value="POS83731.1"/>
    <property type="molecule type" value="Genomic_DNA"/>
</dbReference>
<evidence type="ECO:0000313" key="3">
    <source>
        <dbReference type="Proteomes" id="UP000237438"/>
    </source>
</evidence>
<keyword evidence="3" id="KW-1185">Reference proteome</keyword>
<feature type="non-terminal residue" evidence="2">
    <location>
        <position position="1"/>
    </location>
</feature>
<proteinExistence type="predicted"/>
<accession>A0A2S4PNW3</accession>
<feature type="transmembrane region" description="Helical" evidence="1">
    <location>
        <begin position="32"/>
        <end position="57"/>
    </location>
</feature>
<dbReference type="AlphaFoldDB" id="A0A2S4PNW3"/>
<comment type="caution">
    <text evidence="2">The sequence shown here is derived from an EMBL/GenBank/DDBJ whole genome shotgun (WGS) entry which is preliminary data.</text>
</comment>
<gene>
    <name evidence="2" type="ORF">EPUL_004804</name>
</gene>
<keyword evidence="1" id="KW-0812">Transmembrane</keyword>
<keyword evidence="1" id="KW-0472">Membrane</keyword>
<feature type="non-terminal residue" evidence="2">
    <location>
        <position position="197"/>
    </location>
</feature>
<protein>
    <submittedName>
        <fullName evidence="2">Uncharacterized protein</fullName>
    </submittedName>
</protein>
<dbReference type="Proteomes" id="UP000237438">
    <property type="component" value="Unassembled WGS sequence"/>
</dbReference>
<evidence type="ECO:0000313" key="2">
    <source>
        <dbReference type="EMBL" id="POS83731.1"/>
    </source>
</evidence>
<sequence length="197" mass="22226">SIALNEATKKLPEDIAKSQEHLLTVRRKRVKYLSLVTLCAVTGISCTVLECFAIFNIEYCIGEDLMQLYWSLWSILQIGSNIAILGVILQFWIILGDVETPSWAVALGTPVLVFAALAFLLKELWKKASARIFNKHDKKNEDTNVVLTDDLEKGLEPTISQTTTIVPNDDLANKRKTFWSRDVQYLMSSIITENPTH</sequence>
<evidence type="ECO:0000256" key="1">
    <source>
        <dbReference type="SAM" id="Phobius"/>
    </source>
</evidence>
<organism evidence="2 3">
    <name type="scientific">Erysiphe pulchra</name>
    <dbReference type="NCBI Taxonomy" id="225359"/>
    <lineage>
        <taxon>Eukaryota</taxon>
        <taxon>Fungi</taxon>
        <taxon>Dikarya</taxon>
        <taxon>Ascomycota</taxon>
        <taxon>Pezizomycotina</taxon>
        <taxon>Leotiomycetes</taxon>
        <taxon>Erysiphales</taxon>
        <taxon>Erysiphaceae</taxon>
        <taxon>Erysiphe</taxon>
    </lineage>
</organism>
<reference evidence="2 3" key="1">
    <citation type="submission" date="2017-10" db="EMBL/GenBank/DDBJ databases">
        <title>Development of genomic resources for the powdery mildew, Erysiphe pulchra.</title>
        <authorList>
            <person name="Wadl P.A."/>
            <person name="Mack B.M."/>
            <person name="Moore G."/>
            <person name="Beltz S.B."/>
        </authorList>
    </citation>
    <scope>NUCLEOTIDE SEQUENCE [LARGE SCALE GENOMIC DNA]</scope>
    <source>
        <strain evidence="2">Cflorida</strain>
    </source>
</reference>